<dbReference type="EMBL" id="BJWL01000007">
    <property type="protein sequence ID" value="GFY91158.1"/>
    <property type="molecule type" value="Genomic_DNA"/>
</dbReference>
<protein>
    <submittedName>
        <fullName evidence="1">S-adenosylmethionine carrier 2</fullName>
    </submittedName>
</protein>
<organism evidence="1 2">
    <name type="scientific">Actinidia rufa</name>
    <dbReference type="NCBI Taxonomy" id="165716"/>
    <lineage>
        <taxon>Eukaryota</taxon>
        <taxon>Viridiplantae</taxon>
        <taxon>Streptophyta</taxon>
        <taxon>Embryophyta</taxon>
        <taxon>Tracheophyta</taxon>
        <taxon>Spermatophyta</taxon>
        <taxon>Magnoliopsida</taxon>
        <taxon>eudicotyledons</taxon>
        <taxon>Gunneridae</taxon>
        <taxon>Pentapetalae</taxon>
        <taxon>asterids</taxon>
        <taxon>Ericales</taxon>
        <taxon>Actinidiaceae</taxon>
        <taxon>Actinidia</taxon>
    </lineage>
</organism>
<dbReference type="AlphaFoldDB" id="A0A7J0EXL5"/>
<name>A0A7J0EXL5_9ERIC</name>
<gene>
    <name evidence="1" type="ORF">Acr_07g0013540</name>
</gene>
<proteinExistence type="predicted"/>
<keyword evidence="2" id="KW-1185">Reference proteome</keyword>
<evidence type="ECO:0000313" key="1">
    <source>
        <dbReference type="EMBL" id="GFY91158.1"/>
    </source>
</evidence>
<dbReference type="Proteomes" id="UP000585474">
    <property type="component" value="Unassembled WGS sequence"/>
</dbReference>
<sequence>MTGFVVTCLTFDGLPRRSMTFDRFLRRSPDFLQVSPLLFEPPIGFTVAFQTFDGLRHISVTSTGFVEAVFAGDPRFGGLPEVVVFAGICIKDSWLLLFPNPRRLSSLFWLRLLPQLLSPLVQILALPPLWMRPLVLSRIYFILSLYLAYCSLNWGPCFSSNHQVLLLLWLQDWISKKIFGKGYERDGLYYFGDPPCIPSLSGLDVATIPANLDRLPRPIPLFDSPPVHVPPASSARTSLKVYTRRAPPWTPLPNSSSVSNTSPSNLVSTSHSVILLALSFIGQVASILIPRSVSEALQNLQWVAVMQEEMDALERNGT</sequence>
<comment type="caution">
    <text evidence="1">The sequence shown here is derived from an EMBL/GenBank/DDBJ whole genome shotgun (WGS) entry which is preliminary data.</text>
</comment>
<evidence type="ECO:0000313" key="2">
    <source>
        <dbReference type="Proteomes" id="UP000585474"/>
    </source>
</evidence>
<reference evidence="1 2" key="1">
    <citation type="submission" date="2019-07" db="EMBL/GenBank/DDBJ databases">
        <title>De Novo Assembly of kiwifruit Actinidia rufa.</title>
        <authorList>
            <person name="Sugita-Konishi S."/>
            <person name="Sato K."/>
            <person name="Mori E."/>
            <person name="Abe Y."/>
            <person name="Kisaki G."/>
            <person name="Hamano K."/>
            <person name="Suezawa K."/>
            <person name="Otani M."/>
            <person name="Fukuda T."/>
            <person name="Manabe T."/>
            <person name="Gomi K."/>
            <person name="Tabuchi M."/>
            <person name="Akimitsu K."/>
            <person name="Kataoka I."/>
        </authorList>
    </citation>
    <scope>NUCLEOTIDE SEQUENCE [LARGE SCALE GENOMIC DNA]</scope>
    <source>
        <strain evidence="2">cv. Fuchu</strain>
    </source>
</reference>
<accession>A0A7J0EXL5</accession>